<evidence type="ECO:0000313" key="1">
    <source>
        <dbReference type="EMBL" id="KAF1998215.1"/>
    </source>
</evidence>
<evidence type="ECO:0000313" key="2">
    <source>
        <dbReference type="Proteomes" id="UP000799779"/>
    </source>
</evidence>
<evidence type="ECO:0008006" key="3">
    <source>
        <dbReference type="Google" id="ProtNLM"/>
    </source>
</evidence>
<keyword evidence="2" id="KW-1185">Reference proteome</keyword>
<accession>A0A6A5WGA9</accession>
<dbReference type="InterPro" id="IPR027417">
    <property type="entry name" value="P-loop_NTPase"/>
</dbReference>
<sequence>MPGLEALAVVSIVANLLQLVDYSSRAFVQIKECNDDSSHLPRAFLTLQNQMPLISHSLKITWKHAESNELDEDSCWKKNFKALLSCFHDKEVAAIEATLSRSLTVINRYHGAYTSATTGGILKKLIAAVESFPEVPPNYSEQVSSRHFLVPSIWSDDFSGRKETMDRLEQMVAIGERHSRAAIAGHGGVGKTRAMFDSRARTNKACLEIAKLTKIPGWDDPKTDKLELISAWLDSPQSGSWILMVDNADDYDLLFGSGKLVKSFPKSSSGTILMTTRDARVGIEFAKRSVIMLGTLTLKEPIFLVDSRLGPGENEMKDITKLGEELCGIPLALIQACSFITQNFLSIVSYLELYHASERDKIKLLSEDFEDEVRDSKTLNSVAAT</sequence>
<gene>
    <name evidence="1" type="ORF">P154DRAFT_578042</name>
</gene>
<dbReference type="AlphaFoldDB" id="A0A6A5WGA9"/>
<organism evidence="1 2">
    <name type="scientific">Amniculicola lignicola CBS 123094</name>
    <dbReference type="NCBI Taxonomy" id="1392246"/>
    <lineage>
        <taxon>Eukaryota</taxon>
        <taxon>Fungi</taxon>
        <taxon>Dikarya</taxon>
        <taxon>Ascomycota</taxon>
        <taxon>Pezizomycotina</taxon>
        <taxon>Dothideomycetes</taxon>
        <taxon>Pleosporomycetidae</taxon>
        <taxon>Pleosporales</taxon>
        <taxon>Amniculicolaceae</taxon>
        <taxon>Amniculicola</taxon>
    </lineage>
</organism>
<dbReference type="SUPFAM" id="SSF52540">
    <property type="entry name" value="P-loop containing nucleoside triphosphate hydrolases"/>
    <property type="match status" value="1"/>
</dbReference>
<dbReference type="OrthoDB" id="20872at2759"/>
<name>A0A6A5WGA9_9PLEO</name>
<dbReference type="Proteomes" id="UP000799779">
    <property type="component" value="Unassembled WGS sequence"/>
</dbReference>
<proteinExistence type="predicted"/>
<dbReference type="EMBL" id="ML977605">
    <property type="protein sequence ID" value="KAF1998215.1"/>
    <property type="molecule type" value="Genomic_DNA"/>
</dbReference>
<protein>
    <recommendedName>
        <fullName evidence="3">NB-ARC domain-containing protein</fullName>
    </recommendedName>
</protein>
<reference evidence="1" key="1">
    <citation type="journal article" date="2020" name="Stud. Mycol.">
        <title>101 Dothideomycetes genomes: a test case for predicting lifestyles and emergence of pathogens.</title>
        <authorList>
            <person name="Haridas S."/>
            <person name="Albert R."/>
            <person name="Binder M."/>
            <person name="Bloem J."/>
            <person name="Labutti K."/>
            <person name="Salamov A."/>
            <person name="Andreopoulos B."/>
            <person name="Baker S."/>
            <person name="Barry K."/>
            <person name="Bills G."/>
            <person name="Bluhm B."/>
            <person name="Cannon C."/>
            <person name="Castanera R."/>
            <person name="Culley D."/>
            <person name="Daum C."/>
            <person name="Ezra D."/>
            <person name="Gonzalez J."/>
            <person name="Henrissat B."/>
            <person name="Kuo A."/>
            <person name="Liang C."/>
            <person name="Lipzen A."/>
            <person name="Lutzoni F."/>
            <person name="Magnuson J."/>
            <person name="Mondo S."/>
            <person name="Nolan M."/>
            <person name="Ohm R."/>
            <person name="Pangilinan J."/>
            <person name="Park H.-J."/>
            <person name="Ramirez L."/>
            <person name="Alfaro M."/>
            <person name="Sun H."/>
            <person name="Tritt A."/>
            <person name="Yoshinaga Y."/>
            <person name="Zwiers L.-H."/>
            <person name="Turgeon B."/>
            <person name="Goodwin S."/>
            <person name="Spatafora J."/>
            <person name="Crous P."/>
            <person name="Grigoriev I."/>
        </authorList>
    </citation>
    <scope>NUCLEOTIDE SEQUENCE</scope>
    <source>
        <strain evidence="1">CBS 123094</strain>
    </source>
</reference>